<dbReference type="FunFam" id="3.40.50.10490:FF:000014">
    <property type="entry name" value="N-acetylmuramic acid 6-phosphate etherase"/>
    <property type="match status" value="1"/>
</dbReference>
<dbReference type="GO" id="GO:0046348">
    <property type="term" value="P:amino sugar catabolic process"/>
    <property type="evidence" value="ECO:0007669"/>
    <property type="project" value="InterPro"/>
</dbReference>
<comment type="miscellaneous">
    <text evidence="3">A lyase-type mechanism (elimination/hydration) is suggested for the cleavage of the lactyl ether bond of MurNAc 6-phosphate, with the formation of an alpha,beta-unsaturated aldehyde intermediate with (E)-stereochemistry, followed by the syn addition of water to give product.</text>
</comment>
<dbReference type="CDD" id="cd05007">
    <property type="entry name" value="SIS_Etherase"/>
    <property type="match status" value="1"/>
</dbReference>
<accession>A0A6P0UKT9</accession>
<comment type="caution">
    <text evidence="5">The sequence shown here is derived from an EMBL/GenBank/DDBJ whole genome shotgun (WGS) entry which is preliminary data.</text>
</comment>
<comment type="function">
    <text evidence="3">Specifically catalyzes the cleavage of the D-lactyl ether substituent of MurNAc 6-phosphate, producing GlcNAc 6-phosphate and D-lactate.</text>
</comment>
<comment type="subunit">
    <text evidence="3">Homodimer.</text>
</comment>
<dbReference type="Gene3D" id="1.10.8.1080">
    <property type="match status" value="1"/>
</dbReference>
<evidence type="ECO:0000256" key="3">
    <source>
        <dbReference type="HAMAP-Rule" id="MF_00068"/>
    </source>
</evidence>
<dbReference type="InterPro" id="IPR005486">
    <property type="entry name" value="Glucokinase_regulatory_CS"/>
</dbReference>
<dbReference type="GO" id="GO:0097173">
    <property type="term" value="P:N-acetylmuramic acid catabolic process"/>
    <property type="evidence" value="ECO:0007669"/>
    <property type="project" value="UniProtKB-UniPathway"/>
</dbReference>
<dbReference type="InterPro" id="IPR005488">
    <property type="entry name" value="Etherase_MurQ"/>
</dbReference>
<comment type="pathway">
    <text evidence="3">Amino-sugar metabolism; N-acetylmuramate degradation.</text>
</comment>
<dbReference type="Gene3D" id="3.40.50.10490">
    <property type="entry name" value="Glucose-6-phosphate isomerase like protein, domain 1"/>
    <property type="match status" value="1"/>
</dbReference>
<evidence type="ECO:0000313" key="6">
    <source>
        <dbReference type="Proteomes" id="UP000468443"/>
    </source>
</evidence>
<protein>
    <recommendedName>
        <fullName evidence="3">N-acetylmuramic acid 6-phosphate etherase</fullName>
        <shortName evidence="3">MurNAc-6-P etherase</shortName>
        <ecNumber evidence="3">4.2.1.126</ecNumber>
    </recommendedName>
    <alternativeName>
        <fullName evidence="3">N-acetylmuramic acid 6-phosphate hydrolase</fullName>
    </alternativeName>
    <alternativeName>
        <fullName evidence="3">N-acetylmuramic acid 6-phosphate lyase</fullName>
    </alternativeName>
</protein>
<dbReference type="GO" id="GO:0009254">
    <property type="term" value="P:peptidoglycan turnover"/>
    <property type="evidence" value="ECO:0007669"/>
    <property type="project" value="TreeGrafter"/>
</dbReference>
<dbReference type="InterPro" id="IPR046348">
    <property type="entry name" value="SIS_dom_sf"/>
</dbReference>
<feature type="domain" description="SIS" evidence="4">
    <location>
        <begin position="54"/>
        <end position="217"/>
    </location>
</feature>
<sequence>MSAFKKITEGDSDYDRLEEMSTAELLTNINREDQKVAEAVALAIPQIEWLVEQLAERFLKGGRLFYIGAGTSGRLGILDASEIPPTFGLPHERVIGLIAGGDSAIRKAVEFAEDDREQAWKDLEAYGINSLDTVVGIASSGTTPYVIGGVKTARRNGLLTAGITNNPGSPLALEAEIPIEIPVGPEFVTGSTRMKGGTSQKLALNMISTALMIRIGRVRGNKMVNMQLSNNKLVDRGTRYLMDSLGLDYEKATEVLREYGSVKKAMDAYGK</sequence>
<evidence type="ECO:0000313" key="5">
    <source>
        <dbReference type="EMBL" id="NER10846.1"/>
    </source>
</evidence>
<keyword evidence="1 3" id="KW-0456">Lyase</keyword>
<dbReference type="PANTHER" id="PTHR10088">
    <property type="entry name" value="GLUCOKINASE REGULATORY PROTEIN"/>
    <property type="match status" value="1"/>
</dbReference>
<dbReference type="InterPro" id="IPR040190">
    <property type="entry name" value="MURQ/GCKR"/>
</dbReference>
<dbReference type="NCBIfam" id="NF003915">
    <property type="entry name" value="PRK05441.1"/>
    <property type="match status" value="1"/>
</dbReference>
<name>A0A6P0UKT9_9FLAO</name>
<organism evidence="5 6">
    <name type="scientific">Muriicola jejuensis</name>
    <dbReference type="NCBI Taxonomy" id="504488"/>
    <lineage>
        <taxon>Bacteria</taxon>
        <taxon>Pseudomonadati</taxon>
        <taxon>Bacteroidota</taxon>
        <taxon>Flavobacteriia</taxon>
        <taxon>Flavobacteriales</taxon>
        <taxon>Flavobacteriaceae</taxon>
        <taxon>Muriicola</taxon>
    </lineage>
</organism>
<dbReference type="GO" id="GO:0016835">
    <property type="term" value="F:carbon-oxygen lyase activity"/>
    <property type="evidence" value="ECO:0007669"/>
    <property type="project" value="UniProtKB-UniRule"/>
</dbReference>
<dbReference type="NCBIfam" id="NF009222">
    <property type="entry name" value="PRK12570.1"/>
    <property type="match status" value="1"/>
</dbReference>
<dbReference type="GO" id="GO:0097367">
    <property type="term" value="F:carbohydrate derivative binding"/>
    <property type="evidence" value="ECO:0007669"/>
    <property type="project" value="InterPro"/>
</dbReference>
<dbReference type="PANTHER" id="PTHR10088:SF4">
    <property type="entry name" value="GLUCOKINASE REGULATORY PROTEIN"/>
    <property type="match status" value="1"/>
</dbReference>
<keyword evidence="6" id="KW-1185">Reference proteome</keyword>
<dbReference type="EMBL" id="JAABOP010000002">
    <property type="protein sequence ID" value="NER10846.1"/>
    <property type="molecule type" value="Genomic_DNA"/>
</dbReference>
<dbReference type="SUPFAM" id="SSF53697">
    <property type="entry name" value="SIS domain"/>
    <property type="match status" value="1"/>
</dbReference>
<gene>
    <name evidence="3" type="primary">murQ</name>
    <name evidence="5" type="ORF">GWK09_09990</name>
</gene>
<dbReference type="EC" id="4.2.1.126" evidence="3"/>
<dbReference type="UniPathway" id="UPA00342"/>
<dbReference type="HAMAP" id="MF_00068">
    <property type="entry name" value="MurQ"/>
    <property type="match status" value="1"/>
</dbReference>
<comment type="similarity">
    <text evidence="3">Belongs to the GCKR-like family. MurNAc-6-P etherase subfamily.</text>
</comment>
<keyword evidence="2 3" id="KW-0119">Carbohydrate metabolism</keyword>
<dbReference type="PROSITE" id="PS01272">
    <property type="entry name" value="GCKR"/>
    <property type="match status" value="1"/>
</dbReference>
<proteinExistence type="inferred from homology"/>
<dbReference type="PROSITE" id="PS51464">
    <property type="entry name" value="SIS"/>
    <property type="match status" value="1"/>
</dbReference>
<evidence type="ECO:0000259" key="4">
    <source>
        <dbReference type="PROSITE" id="PS51464"/>
    </source>
</evidence>
<dbReference type="RefSeq" id="WP_163693240.1">
    <property type="nucleotide sequence ID" value="NZ_FXTW01000002.1"/>
</dbReference>
<dbReference type="Proteomes" id="UP000468443">
    <property type="component" value="Unassembled WGS sequence"/>
</dbReference>
<evidence type="ECO:0000256" key="1">
    <source>
        <dbReference type="ARBA" id="ARBA00023239"/>
    </source>
</evidence>
<dbReference type="GO" id="GO:0016803">
    <property type="term" value="F:ether hydrolase activity"/>
    <property type="evidence" value="ECO:0007669"/>
    <property type="project" value="TreeGrafter"/>
</dbReference>
<comment type="catalytic activity">
    <reaction evidence="3">
        <text>N-acetyl-D-muramate 6-phosphate + H2O = N-acetyl-D-glucosamine 6-phosphate + (R)-lactate</text>
        <dbReference type="Rhea" id="RHEA:26410"/>
        <dbReference type="ChEBI" id="CHEBI:15377"/>
        <dbReference type="ChEBI" id="CHEBI:16004"/>
        <dbReference type="ChEBI" id="CHEBI:57513"/>
        <dbReference type="ChEBI" id="CHEBI:58722"/>
        <dbReference type="EC" id="4.2.1.126"/>
    </reaction>
</comment>
<evidence type="ECO:0000256" key="2">
    <source>
        <dbReference type="ARBA" id="ARBA00023277"/>
    </source>
</evidence>
<reference evidence="5 6" key="1">
    <citation type="submission" date="2020-01" db="EMBL/GenBank/DDBJ databases">
        <title>Muriicola jejuensis KCTC 22299.</title>
        <authorList>
            <person name="Wang G."/>
        </authorList>
    </citation>
    <scope>NUCLEOTIDE SEQUENCE [LARGE SCALE GENOMIC DNA]</scope>
    <source>
        <strain evidence="5 6">KCTC 22299</strain>
    </source>
</reference>
<dbReference type="Pfam" id="PF22645">
    <property type="entry name" value="GKRP_SIS_N"/>
    <property type="match status" value="1"/>
</dbReference>
<feature type="active site" evidence="3">
    <location>
        <position position="113"/>
    </location>
</feature>
<feature type="active site" description="Proton donor" evidence="3">
    <location>
        <position position="82"/>
    </location>
</feature>
<dbReference type="AlphaFoldDB" id="A0A6P0UKT9"/>
<dbReference type="InterPro" id="IPR001347">
    <property type="entry name" value="SIS_dom"/>
</dbReference>